<feature type="compositionally biased region" description="Polar residues" evidence="1">
    <location>
        <begin position="81"/>
        <end position="90"/>
    </location>
</feature>
<protein>
    <submittedName>
        <fullName evidence="4">AKT2 protein</fullName>
    </submittedName>
</protein>
<proteinExistence type="predicted"/>
<dbReference type="SUPFAM" id="SSF51206">
    <property type="entry name" value="cAMP-binding domain-like"/>
    <property type="match status" value="1"/>
</dbReference>
<dbReference type="InterPro" id="IPR000595">
    <property type="entry name" value="cNMP-bd_dom"/>
</dbReference>
<dbReference type="InterPro" id="IPR002048">
    <property type="entry name" value="EF_hand_dom"/>
</dbReference>
<dbReference type="SMART" id="SM00100">
    <property type="entry name" value="cNMP"/>
    <property type="match status" value="1"/>
</dbReference>
<dbReference type="EMBL" id="CAJNJA010015697">
    <property type="protein sequence ID" value="CAE7367211.1"/>
    <property type="molecule type" value="Genomic_DNA"/>
</dbReference>
<dbReference type="AlphaFoldDB" id="A0A812PLX4"/>
<keyword evidence="5" id="KW-1185">Reference proteome</keyword>
<evidence type="ECO:0000259" key="2">
    <source>
        <dbReference type="PROSITE" id="PS50042"/>
    </source>
</evidence>
<feature type="domain" description="EF-hand" evidence="3">
    <location>
        <begin position="162"/>
        <end position="196"/>
    </location>
</feature>
<reference evidence="4" key="1">
    <citation type="submission" date="2021-02" db="EMBL/GenBank/DDBJ databases">
        <authorList>
            <person name="Dougan E. K."/>
            <person name="Rhodes N."/>
            <person name="Thang M."/>
            <person name="Chan C."/>
        </authorList>
    </citation>
    <scope>NUCLEOTIDE SEQUENCE</scope>
</reference>
<evidence type="ECO:0000313" key="4">
    <source>
        <dbReference type="EMBL" id="CAE7367211.1"/>
    </source>
</evidence>
<dbReference type="GO" id="GO:0005509">
    <property type="term" value="F:calcium ion binding"/>
    <property type="evidence" value="ECO:0007669"/>
    <property type="project" value="InterPro"/>
</dbReference>
<dbReference type="InterPro" id="IPR014710">
    <property type="entry name" value="RmlC-like_jellyroll"/>
</dbReference>
<dbReference type="CDD" id="cd00038">
    <property type="entry name" value="CAP_ED"/>
    <property type="match status" value="1"/>
</dbReference>
<feature type="region of interest" description="Disordered" evidence="1">
    <location>
        <begin position="29"/>
        <end position="54"/>
    </location>
</feature>
<feature type="region of interest" description="Disordered" evidence="1">
    <location>
        <begin position="81"/>
        <end position="130"/>
    </location>
</feature>
<feature type="compositionally biased region" description="Basic and acidic residues" evidence="1">
    <location>
        <begin position="29"/>
        <end position="40"/>
    </location>
</feature>
<dbReference type="SUPFAM" id="SSF81324">
    <property type="entry name" value="Voltage-gated potassium channels"/>
    <property type="match status" value="1"/>
</dbReference>
<dbReference type="GO" id="GO:0005886">
    <property type="term" value="C:plasma membrane"/>
    <property type="evidence" value="ECO:0007669"/>
    <property type="project" value="TreeGrafter"/>
</dbReference>
<evidence type="ECO:0000259" key="3">
    <source>
        <dbReference type="PROSITE" id="PS50222"/>
    </source>
</evidence>
<dbReference type="Proteomes" id="UP000601435">
    <property type="component" value="Unassembled WGS sequence"/>
</dbReference>
<dbReference type="InterPro" id="IPR050818">
    <property type="entry name" value="KCNH_animal-type"/>
</dbReference>
<dbReference type="Gene3D" id="1.10.287.70">
    <property type="match status" value="1"/>
</dbReference>
<dbReference type="InterPro" id="IPR018490">
    <property type="entry name" value="cNMP-bd_dom_sf"/>
</dbReference>
<dbReference type="GO" id="GO:0005249">
    <property type="term" value="F:voltage-gated potassium channel activity"/>
    <property type="evidence" value="ECO:0007669"/>
    <property type="project" value="TreeGrafter"/>
</dbReference>
<feature type="domain" description="Cyclic nucleotide-binding" evidence="2">
    <location>
        <begin position="618"/>
        <end position="709"/>
    </location>
</feature>
<dbReference type="OrthoDB" id="426293at2759"/>
<dbReference type="Gene3D" id="2.60.120.10">
    <property type="entry name" value="Jelly Rolls"/>
    <property type="match status" value="1"/>
</dbReference>
<name>A0A812PLX4_9DINO</name>
<accession>A0A812PLX4</accession>
<dbReference type="PANTHER" id="PTHR10217:SF435">
    <property type="entry name" value="POTASSIUM VOLTAGE-GATED CHANNEL PROTEIN EAG"/>
    <property type="match status" value="1"/>
</dbReference>
<dbReference type="Pfam" id="PF00027">
    <property type="entry name" value="cNMP_binding"/>
    <property type="match status" value="1"/>
</dbReference>
<dbReference type="GO" id="GO:0042391">
    <property type="term" value="P:regulation of membrane potential"/>
    <property type="evidence" value="ECO:0007669"/>
    <property type="project" value="TreeGrafter"/>
</dbReference>
<dbReference type="PANTHER" id="PTHR10217">
    <property type="entry name" value="VOLTAGE AND LIGAND GATED POTASSIUM CHANNEL"/>
    <property type="match status" value="1"/>
</dbReference>
<organism evidence="4 5">
    <name type="scientific">Symbiodinium necroappetens</name>
    <dbReference type="NCBI Taxonomy" id="1628268"/>
    <lineage>
        <taxon>Eukaryota</taxon>
        <taxon>Sar</taxon>
        <taxon>Alveolata</taxon>
        <taxon>Dinophyceae</taxon>
        <taxon>Suessiales</taxon>
        <taxon>Symbiodiniaceae</taxon>
        <taxon>Symbiodinium</taxon>
    </lineage>
</organism>
<evidence type="ECO:0000313" key="5">
    <source>
        <dbReference type="Proteomes" id="UP000601435"/>
    </source>
</evidence>
<comment type="caution">
    <text evidence="4">The sequence shown here is derived from an EMBL/GenBank/DDBJ whole genome shotgun (WGS) entry which is preliminary data.</text>
</comment>
<dbReference type="PROSITE" id="PS50222">
    <property type="entry name" value="EF_HAND_2"/>
    <property type="match status" value="1"/>
</dbReference>
<evidence type="ECO:0000256" key="1">
    <source>
        <dbReference type="SAM" id="MobiDB-lite"/>
    </source>
</evidence>
<dbReference type="PROSITE" id="PS50042">
    <property type="entry name" value="CNMP_BINDING_3"/>
    <property type="match status" value="1"/>
</dbReference>
<sequence>MGPLRFQLNILQYILDFSSLQQDAINEAEERTQIEEDEKKKVKTLQGREPQADEPVETVVMSDGQTITNDRKYMKSMAEINSNTDGSSENVESEDASDQALSNVSSGGGAASPASYRGANTRVARHRSEHADGIPKASRFEFFKGILASFGILRGGDDGNGRVKQRVARKFRELDEDGEGISLADVATLLTDVLGRKLDRDAMLRLAANVFDNAEKSEQDLLQLGDVLGSLEAVTADFNALVKRREQHSSGQTANDGEMSWACVQRLSGLVLPPDSIWLRIWDTLRRVVIIYFMLEVPMRFAISNVDMLPEPSRTIFLTINVSFDCFMFLNLLLTFMRGYVQSSGVTVMDFHQIRVRYLLGNFSWDVLACFPIDLLVAGFYDSREYATWRLFKLLHLRHLFGKGQGRVSESGGGFLFTCFKIMLQLYVLLHFMACTLWYLGNGISSGYDGPGWFRIYEGMSHRLGVVNQPHVPVLEQYVLSLYGMMLLLTNDSTDLLNPSSYYELGWLIVCFIVSVALNGHIDGALVGKVISQDESIVESRVMRSRVDTFISNSGLPPELAEQIRLNTSTTEASGSVPKGDRTADQRTMEAVLTSLSRGLLTRIGRRVFLKWLQGVGVFKGCSEPFLLQLATTSRLWTFSAGAFVSRVGEPATFLVILRSGAVQIRDANNDEVDRVEEKGTAFCDISCMFGLRHKMAIICEEETQLIKLRAEDLHFAMQLHPKDQETINGNVVKVIPEAQTMHRDPANEGVGAAMGMPMTMLQDDDHSAAHSVSTKRRRRVAGGVDLFADLAIHDLNLEGVAEVRSMIRTQQEKKAQQRVNDFIEFAAQGKWEMMETMLKANKVTVDSGRLGGTVCKVGPHASLMSAGLGLLV</sequence>
<gene>
    <name evidence="4" type="primary">AKT2</name>
    <name evidence="4" type="ORF">SNEC2469_LOCUS9813</name>
</gene>